<evidence type="ECO:0000256" key="3">
    <source>
        <dbReference type="ARBA" id="ARBA00022676"/>
    </source>
</evidence>
<evidence type="ECO:0000313" key="7">
    <source>
        <dbReference type="EMBL" id="QTR50952.1"/>
    </source>
</evidence>
<dbReference type="InterPro" id="IPR001173">
    <property type="entry name" value="Glyco_trans_2-like"/>
</dbReference>
<protein>
    <submittedName>
        <fullName evidence="7">Glycosyltransferase</fullName>
        <ecNumber evidence="7">2.4.-.-</ecNumber>
    </submittedName>
</protein>
<dbReference type="Proteomes" id="UP000672027">
    <property type="component" value="Chromosome"/>
</dbReference>
<dbReference type="GO" id="GO:0016757">
    <property type="term" value="F:glycosyltransferase activity"/>
    <property type="evidence" value="ECO:0007669"/>
    <property type="project" value="UniProtKB-KW"/>
</dbReference>
<dbReference type="PANTHER" id="PTHR43646:SF2">
    <property type="entry name" value="GLYCOSYLTRANSFERASE 2-LIKE DOMAIN-CONTAINING PROTEIN"/>
    <property type="match status" value="1"/>
</dbReference>
<accession>A0ABX7X6E9</accession>
<dbReference type="RefSeq" id="WP_210228939.1">
    <property type="nucleotide sequence ID" value="NZ_CP072800.1"/>
</dbReference>
<dbReference type="Pfam" id="PF00535">
    <property type="entry name" value="Glycos_transf_2"/>
    <property type="match status" value="1"/>
</dbReference>
<evidence type="ECO:0000256" key="5">
    <source>
        <dbReference type="ARBA" id="ARBA00023136"/>
    </source>
</evidence>
<sequence length="259" mass="29182">MLWLYGGRGEFLRWVVALMSMGKLSIIIPLAPADTSWQVLLEDLAALAAQATLTDSEILFLAAAASDLTAINQQLSAYSTTLQQQVRTVQAGHSRATAMNAGASVAQGEYLWFVHADSRLQVQHVASLLKSMQRFPQALHYFNLRFYGHPLMGLNAIGVWIRSHWLRNPFGDQALCLRQQDFIRIGAYPEDVRMGEDHVLVWHALQQGMQLKCTGTALLTSARKYAQHGWLKTTALHVSLWAKQAWPEFKTLLKQRRRT</sequence>
<keyword evidence="5" id="KW-0472">Membrane</keyword>
<evidence type="ECO:0000259" key="6">
    <source>
        <dbReference type="Pfam" id="PF00535"/>
    </source>
</evidence>
<dbReference type="InterPro" id="IPR029044">
    <property type="entry name" value="Nucleotide-diphossugar_trans"/>
</dbReference>
<evidence type="ECO:0000313" key="8">
    <source>
        <dbReference type="Proteomes" id="UP000672027"/>
    </source>
</evidence>
<dbReference type="EC" id="2.4.-.-" evidence="7"/>
<gene>
    <name evidence="7" type="ORF">J8380_05140</name>
</gene>
<dbReference type="EMBL" id="CP072800">
    <property type="protein sequence ID" value="QTR50952.1"/>
    <property type="molecule type" value="Genomic_DNA"/>
</dbReference>
<evidence type="ECO:0000256" key="4">
    <source>
        <dbReference type="ARBA" id="ARBA00022679"/>
    </source>
</evidence>
<dbReference type="Gene3D" id="3.90.550.10">
    <property type="entry name" value="Spore Coat Polysaccharide Biosynthesis Protein SpsA, Chain A"/>
    <property type="match status" value="1"/>
</dbReference>
<evidence type="ECO:0000256" key="2">
    <source>
        <dbReference type="ARBA" id="ARBA00022475"/>
    </source>
</evidence>
<dbReference type="PANTHER" id="PTHR43646">
    <property type="entry name" value="GLYCOSYLTRANSFERASE"/>
    <property type="match status" value="1"/>
</dbReference>
<evidence type="ECO:0000256" key="1">
    <source>
        <dbReference type="ARBA" id="ARBA00004236"/>
    </source>
</evidence>
<dbReference type="SUPFAM" id="SSF53448">
    <property type="entry name" value="Nucleotide-diphospho-sugar transferases"/>
    <property type="match status" value="1"/>
</dbReference>
<proteinExistence type="predicted"/>
<organism evidence="7 8">
    <name type="scientific">Candidatus Thiothrix anitrata</name>
    <dbReference type="NCBI Taxonomy" id="2823902"/>
    <lineage>
        <taxon>Bacteria</taxon>
        <taxon>Pseudomonadati</taxon>
        <taxon>Pseudomonadota</taxon>
        <taxon>Gammaproteobacteria</taxon>
        <taxon>Thiotrichales</taxon>
        <taxon>Thiotrichaceae</taxon>
        <taxon>Thiothrix</taxon>
    </lineage>
</organism>
<feature type="domain" description="Glycosyltransferase 2-like" evidence="6">
    <location>
        <begin position="25"/>
        <end position="139"/>
    </location>
</feature>
<keyword evidence="4 7" id="KW-0808">Transferase</keyword>
<keyword evidence="8" id="KW-1185">Reference proteome</keyword>
<keyword evidence="2" id="KW-1003">Cell membrane</keyword>
<reference evidence="7 8" key="1">
    <citation type="submission" date="2021-04" db="EMBL/GenBank/DDBJ databases">
        <title>Genomics, taxonomy and metabolism of representatives of sulfur bacteria of the genus Thiothrix: Thiothrix fructosivorans QT, Thiothrix unzii A1T and three new species, Thiothrix subterranea sp. nov., Thiothrix litoralis sp. nov. and 'Candidatus Thiothrix anitrata' sp. nov.</title>
        <authorList>
            <person name="Ravin N.V."/>
            <person name="Smolyakov D."/>
            <person name="Rudenko T.S."/>
            <person name="Mardanov A.V."/>
            <person name="Beletsky A.V."/>
            <person name="Markov N.D."/>
            <person name="Fomenkov A.I."/>
            <person name="Roberts R.J."/>
            <person name="Karnachuk O.V."/>
            <person name="Novikov A."/>
            <person name="Grabovich M.Y."/>
        </authorList>
    </citation>
    <scope>NUCLEOTIDE SEQUENCE [LARGE SCALE GENOMIC DNA]</scope>
    <source>
        <strain evidence="7 8">A52</strain>
    </source>
</reference>
<keyword evidence="3 7" id="KW-0328">Glycosyltransferase</keyword>
<name>A0ABX7X6E9_9GAMM</name>
<comment type="subcellular location">
    <subcellularLocation>
        <location evidence="1">Cell membrane</location>
    </subcellularLocation>
</comment>